<keyword evidence="2" id="KW-0548">Nucleotidyltransferase</keyword>
<keyword evidence="2" id="KW-0808">Transferase</keyword>
<evidence type="ECO:0000256" key="1">
    <source>
        <dbReference type="SAM" id="MobiDB-lite"/>
    </source>
</evidence>
<dbReference type="AlphaFoldDB" id="A0A4C1TBT7"/>
<feature type="compositionally biased region" description="Basic and acidic residues" evidence="1">
    <location>
        <begin position="7"/>
        <end position="18"/>
    </location>
</feature>
<feature type="region of interest" description="Disordered" evidence="1">
    <location>
        <begin position="256"/>
        <end position="288"/>
    </location>
</feature>
<keyword evidence="3" id="KW-1185">Reference proteome</keyword>
<dbReference type="Proteomes" id="UP000299102">
    <property type="component" value="Unassembled WGS sequence"/>
</dbReference>
<dbReference type="EMBL" id="BGZK01000043">
    <property type="protein sequence ID" value="GBP10877.1"/>
    <property type="molecule type" value="Genomic_DNA"/>
</dbReference>
<dbReference type="PANTHER" id="PTHR19446">
    <property type="entry name" value="REVERSE TRANSCRIPTASES"/>
    <property type="match status" value="1"/>
</dbReference>
<comment type="caution">
    <text evidence="2">The sequence shown here is derived from an EMBL/GenBank/DDBJ whole genome shotgun (WGS) entry which is preliminary data.</text>
</comment>
<proteinExistence type="predicted"/>
<accession>A0A4C1TBT7</accession>
<feature type="compositionally biased region" description="Basic residues" evidence="1">
    <location>
        <begin position="273"/>
        <end position="288"/>
    </location>
</feature>
<sequence>MAVGRRLGRDNRTGRRGLEVPPSALSPLNKGSSSSVSIVHCPVRRYAAKDRAEILAEHLKEQFILHPAPDLHSIVRHHAEVKHRVREFLSAPIPPLPGDYYVFPTETAWTIFRLPKRKVPGPDGIPTIAIKQLPRRTIVAMTRLFNGILRTGHFPASWKTGRVIDISKAGKDPQVASSQRPITLLSHIAKLFERVLVRRLLRHLTPRQEQFWFRSGWREYCIIWPSSTTGGAGPLESFSISSVALRTAVQAHWKPDPARAGADSSVVPERPRLLRNSRRRHLGPASHQRRCTTRQLPIAVLVRGVHR</sequence>
<dbReference type="STRING" id="151549.A0A4C1TBT7"/>
<name>A0A4C1TBT7_EUMVA</name>
<gene>
    <name evidence="2" type="ORF">EVAR_5457_1</name>
</gene>
<protein>
    <submittedName>
        <fullName evidence="2">Probable RNA-directed DNA polymerase from transposon X-element</fullName>
    </submittedName>
</protein>
<keyword evidence="2" id="KW-0695">RNA-directed DNA polymerase</keyword>
<evidence type="ECO:0000313" key="3">
    <source>
        <dbReference type="Proteomes" id="UP000299102"/>
    </source>
</evidence>
<evidence type="ECO:0000313" key="2">
    <source>
        <dbReference type="EMBL" id="GBP10877.1"/>
    </source>
</evidence>
<reference evidence="2 3" key="1">
    <citation type="journal article" date="2019" name="Commun. Biol.">
        <title>The bagworm genome reveals a unique fibroin gene that provides high tensile strength.</title>
        <authorList>
            <person name="Kono N."/>
            <person name="Nakamura H."/>
            <person name="Ohtoshi R."/>
            <person name="Tomita M."/>
            <person name="Numata K."/>
            <person name="Arakawa K."/>
        </authorList>
    </citation>
    <scope>NUCLEOTIDE SEQUENCE [LARGE SCALE GENOMIC DNA]</scope>
</reference>
<dbReference type="OrthoDB" id="10020599at2759"/>
<organism evidence="2 3">
    <name type="scientific">Eumeta variegata</name>
    <name type="common">Bagworm moth</name>
    <name type="synonym">Eumeta japonica</name>
    <dbReference type="NCBI Taxonomy" id="151549"/>
    <lineage>
        <taxon>Eukaryota</taxon>
        <taxon>Metazoa</taxon>
        <taxon>Ecdysozoa</taxon>
        <taxon>Arthropoda</taxon>
        <taxon>Hexapoda</taxon>
        <taxon>Insecta</taxon>
        <taxon>Pterygota</taxon>
        <taxon>Neoptera</taxon>
        <taxon>Endopterygota</taxon>
        <taxon>Lepidoptera</taxon>
        <taxon>Glossata</taxon>
        <taxon>Ditrysia</taxon>
        <taxon>Tineoidea</taxon>
        <taxon>Psychidae</taxon>
        <taxon>Oiketicinae</taxon>
        <taxon>Eumeta</taxon>
    </lineage>
</organism>
<feature type="region of interest" description="Disordered" evidence="1">
    <location>
        <begin position="1"/>
        <end position="35"/>
    </location>
</feature>
<dbReference type="GO" id="GO:0003964">
    <property type="term" value="F:RNA-directed DNA polymerase activity"/>
    <property type="evidence" value="ECO:0007669"/>
    <property type="project" value="UniProtKB-KW"/>
</dbReference>